<evidence type="ECO:0000259" key="1">
    <source>
        <dbReference type="PROSITE" id="PS50937"/>
    </source>
</evidence>
<evidence type="ECO:0000313" key="3">
    <source>
        <dbReference type="Proteomes" id="UP000553776"/>
    </source>
</evidence>
<evidence type="ECO:0000313" key="2">
    <source>
        <dbReference type="EMBL" id="MBB6692694.1"/>
    </source>
</evidence>
<accession>A0A841U3Y2</accession>
<comment type="caution">
    <text evidence="2">The sequence shown here is derived from an EMBL/GenBank/DDBJ whole genome shotgun (WGS) entry which is preliminary data.</text>
</comment>
<dbReference type="PROSITE" id="PS50937">
    <property type="entry name" value="HTH_MERR_2"/>
    <property type="match status" value="1"/>
</dbReference>
<dbReference type="EMBL" id="JACJVR010000057">
    <property type="protein sequence ID" value="MBB6692694.1"/>
    <property type="molecule type" value="Genomic_DNA"/>
</dbReference>
<dbReference type="InterPro" id="IPR000551">
    <property type="entry name" value="MerR-type_HTH_dom"/>
</dbReference>
<dbReference type="RefSeq" id="WP_185136681.1">
    <property type="nucleotide sequence ID" value="NZ_BORM01000035.1"/>
</dbReference>
<dbReference type="GO" id="GO:0003677">
    <property type="term" value="F:DNA binding"/>
    <property type="evidence" value="ECO:0007669"/>
    <property type="project" value="InterPro"/>
</dbReference>
<dbReference type="InterPro" id="IPR009061">
    <property type="entry name" value="DNA-bd_dom_put_sf"/>
</dbReference>
<feature type="domain" description="HTH merR-type" evidence="1">
    <location>
        <begin position="1"/>
        <end position="43"/>
    </location>
</feature>
<name>A0A841U3Y2_9BACL</name>
<dbReference type="SUPFAM" id="SSF46955">
    <property type="entry name" value="Putative DNA-binding domain"/>
    <property type="match status" value="1"/>
</dbReference>
<reference evidence="2 3" key="1">
    <citation type="submission" date="2020-08" db="EMBL/GenBank/DDBJ databases">
        <title>Cohnella phylogeny.</title>
        <authorList>
            <person name="Dunlap C."/>
        </authorList>
    </citation>
    <scope>NUCLEOTIDE SEQUENCE [LARGE SCALE GENOMIC DNA]</scope>
    <source>
        <strain evidence="2 3">DSM 25239</strain>
    </source>
</reference>
<dbReference type="Proteomes" id="UP000553776">
    <property type="component" value="Unassembled WGS sequence"/>
</dbReference>
<dbReference type="Gene3D" id="1.10.1660.10">
    <property type="match status" value="1"/>
</dbReference>
<protein>
    <submittedName>
        <fullName evidence="2">MerR family transcriptional regulator</fullName>
    </submittedName>
</protein>
<organism evidence="2 3">
    <name type="scientific">Cohnella xylanilytica</name>
    <dbReference type="NCBI Taxonomy" id="557555"/>
    <lineage>
        <taxon>Bacteria</taxon>
        <taxon>Bacillati</taxon>
        <taxon>Bacillota</taxon>
        <taxon>Bacilli</taxon>
        <taxon>Bacillales</taxon>
        <taxon>Paenibacillaceae</taxon>
        <taxon>Cohnella</taxon>
    </lineage>
</organism>
<dbReference type="AlphaFoldDB" id="A0A841U3Y2"/>
<proteinExistence type="predicted"/>
<keyword evidence="3" id="KW-1185">Reference proteome</keyword>
<gene>
    <name evidence="2" type="ORF">H7B90_14895</name>
</gene>
<sequence length="85" mass="10269">MSIPESAKGYRRYSESDIAWFEIIKYFRAMEMPIREMQQFLKIVDQMKELEKTLEKIDHKIDLFKNIEASEKTKKSCRESLQDFV</sequence>
<dbReference type="Pfam" id="PF13411">
    <property type="entry name" value="MerR_1"/>
    <property type="match status" value="1"/>
</dbReference>
<dbReference type="GO" id="GO:0006355">
    <property type="term" value="P:regulation of DNA-templated transcription"/>
    <property type="evidence" value="ECO:0007669"/>
    <property type="project" value="InterPro"/>
</dbReference>